<feature type="transmembrane region" description="Helical" evidence="5">
    <location>
        <begin position="363"/>
        <end position="382"/>
    </location>
</feature>
<evidence type="ECO:0000256" key="1">
    <source>
        <dbReference type="ARBA" id="ARBA00004141"/>
    </source>
</evidence>
<dbReference type="GO" id="GO:0016020">
    <property type="term" value="C:membrane"/>
    <property type="evidence" value="ECO:0007669"/>
    <property type="project" value="UniProtKB-SubCell"/>
</dbReference>
<sequence>MSSQPPQLTYGIEDKPPLRESIPLGFQHYLTMFGSTVAIPFILADALGASPGQVGQLIGTIFFVSGIATLLQTTFGNRLPIIQGGTFSFLAPTIAICSMAGLAEAGFEVRMQHVQGAVIAGSIFEILLGFTGAVGLLLRFVSPVVIAPTIALIGLALFQFGATRSGAGAFWPIGGLAIGLIIAFSQYLRKVHRAFSMYPVLLGIVGAWAACILGTEVGWFGPGHPAFTDFSKVSDAPWLRVPYPFQWGPPHFTITAIVGMLAGYIASVIESVGDYYACARLSGAPIPTARQVNRGIGFEGIGCFIAGIFGSGNGTTSYSENIGAIGLTKVGSRRVVQCGAGFMLILAVFGKFGALFSTIPQPIVGGMYCVMFGMIASVGLSNLQFVDLNSARNLFIIGFSLFMGLSLPEYFRALEHPLLDGRAKWLGDILTSIGLSGMSVGAIMALILDNTIPGTAEERGLIAWQGKP</sequence>
<organism evidence="6 7">
    <name type="scientific">Haloferula luteola</name>
    <dbReference type="NCBI Taxonomy" id="595692"/>
    <lineage>
        <taxon>Bacteria</taxon>
        <taxon>Pseudomonadati</taxon>
        <taxon>Verrucomicrobiota</taxon>
        <taxon>Verrucomicrobiia</taxon>
        <taxon>Verrucomicrobiales</taxon>
        <taxon>Verrucomicrobiaceae</taxon>
        <taxon>Haloferula</taxon>
    </lineage>
</organism>
<gene>
    <name evidence="6" type="ORF">HNR46_001750</name>
</gene>
<evidence type="ECO:0000313" key="7">
    <source>
        <dbReference type="Proteomes" id="UP000557717"/>
    </source>
</evidence>
<feature type="transmembrane region" description="Helical" evidence="5">
    <location>
        <begin position="394"/>
        <end position="413"/>
    </location>
</feature>
<reference evidence="6 7" key="1">
    <citation type="submission" date="2020-08" db="EMBL/GenBank/DDBJ databases">
        <title>Genomic Encyclopedia of Type Strains, Phase IV (KMG-IV): sequencing the most valuable type-strain genomes for metagenomic binning, comparative biology and taxonomic classification.</title>
        <authorList>
            <person name="Goeker M."/>
        </authorList>
    </citation>
    <scope>NUCLEOTIDE SEQUENCE [LARGE SCALE GENOMIC DNA]</scope>
    <source>
        <strain evidence="6 7">YC6886</strain>
    </source>
</reference>
<evidence type="ECO:0000313" key="6">
    <source>
        <dbReference type="EMBL" id="MBB5351513.1"/>
    </source>
</evidence>
<feature type="transmembrane region" description="Helical" evidence="5">
    <location>
        <begin position="87"/>
        <end position="107"/>
    </location>
</feature>
<dbReference type="EMBL" id="JACHFD010000007">
    <property type="protein sequence ID" value="MBB5351513.1"/>
    <property type="molecule type" value="Genomic_DNA"/>
</dbReference>
<dbReference type="Pfam" id="PF00860">
    <property type="entry name" value="Xan_ur_permease"/>
    <property type="match status" value="1"/>
</dbReference>
<keyword evidence="2 5" id="KW-0812">Transmembrane</keyword>
<dbReference type="AlphaFoldDB" id="A0A840V257"/>
<feature type="transmembrane region" description="Helical" evidence="5">
    <location>
        <begin position="425"/>
        <end position="448"/>
    </location>
</feature>
<evidence type="ECO:0000256" key="4">
    <source>
        <dbReference type="ARBA" id="ARBA00023136"/>
    </source>
</evidence>
<feature type="transmembrane region" description="Helical" evidence="5">
    <location>
        <begin position="200"/>
        <end position="221"/>
    </location>
</feature>
<proteinExistence type="predicted"/>
<name>A0A840V257_9BACT</name>
<dbReference type="PANTHER" id="PTHR11119">
    <property type="entry name" value="XANTHINE-URACIL / VITAMIN C PERMEASE FAMILY MEMBER"/>
    <property type="match status" value="1"/>
</dbReference>
<protein>
    <submittedName>
        <fullName evidence="6">Nucleobase transporter 1/2</fullName>
    </submittedName>
</protein>
<evidence type="ECO:0000256" key="5">
    <source>
        <dbReference type="SAM" id="Phobius"/>
    </source>
</evidence>
<evidence type="ECO:0000256" key="2">
    <source>
        <dbReference type="ARBA" id="ARBA00022692"/>
    </source>
</evidence>
<dbReference type="Proteomes" id="UP000557717">
    <property type="component" value="Unassembled WGS sequence"/>
</dbReference>
<accession>A0A840V257</accession>
<feature type="transmembrane region" description="Helical" evidence="5">
    <location>
        <begin position="29"/>
        <end position="48"/>
    </location>
</feature>
<feature type="transmembrane region" description="Helical" evidence="5">
    <location>
        <begin position="113"/>
        <end position="137"/>
    </location>
</feature>
<feature type="transmembrane region" description="Helical" evidence="5">
    <location>
        <begin position="54"/>
        <end position="75"/>
    </location>
</feature>
<evidence type="ECO:0000256" key="3">
    <source>
        <dbReference type="ARBA" id="ARBA00022989"/>
    </source>
</evidence>
<feature type="transmembrane region" description="Helical" evidence="5">
    <location>
        <begin position="144"/>
        <end position="162"/>
    </location>
</feature>
<comment type="subcellular location">
    <subcellularLocation>
        <location evidence="1">Membrane</location>
        <topology evidence="1">Multi-pass membrane protein</topology>
    </subcellularLocation>
</comment>
<dbReference type="GO" id="GO:0015205">
    <property type="term" value="F:nucleobase transmembrane transporter activity"/>
    <property type="evidence" value="ECO:0007669"/>
    <property type="project" value="UniProtKB-ARBA"/>
</dbReference>
<feature type="transmembrane region" description="Helical" evidence="5">
    <location>
        <begin position="168"/>
        <end position="188"/>
    </location>
</feature>
<dbReference type="NCBIfam" id="NF037981">
    <property type="entry name" value="NCS2_1"/>
    <property type="match status" value="1"/>
</dbReference>
<dbReference type="RefSeq" id="WP_184017748.1">
    <property type="nucleotide sequence ID" value="NZ_JACHFD010000007.1"/>
</dbReference>
<keyword evidence="4 5" id="KW-0472">Membrane</keyword>
<comment type="caution">
    <text evidence="6">The sequence shown here is derived from an EMBL/GenBank/DDBJ whole genome shotgun (WGS) entry which is preliminary data.</text>
</comment>
<dbReference type="InterPro" id="IPR006043">
    <property type="entry name" value="NCS2"/>
</dbReference>
<feature type="transmembrane region" description="Helical" evidence="5">
    <location>
        <begin position="252"/>
        <end position="272"/>
    </location>
</feature>
<keyword evidence="3 5" id="KW-1133">Transmembrane helix</keyword>
<feature type="transmembrane region" description="Helical" evidence="5">
    <location>
        <begin position="335"/>
        <end position="357"/>
    </location>
</feature>
<keyword evidence="7" id="KW-1185">Reference proteome</keyword>